<evidence type="ECO:0000256" key="2">
    <source>
        <dbReference type="SAM" id="SignalP"/>
    </source>
</evidence>
<reference evidence="3" key="1">
    <citation type="submission" date="2021-10" db="EMBL/GenBank/DDBJ databases">
        <title>Tropical sea cucumber genome reveals ecological adaptation and Cuvierian tubules defense mechanism.</title>
        <authorList>
            <person name="Chen T."/>
        </authorList>
    </citation>
    <scope>NUCLEOTIDE SEQUENCE</scope>
    <source>
        <strain evidence="3">Nanhai2018</strain>
        <tissue evidence="3">Muscle</tissue>
    </source>
</reference>
<proteinExistence type="predicted"/>
<accession>A0A9Q1CEN3</accession>
<evidence type="ECO:0000313" key="3">
    <source>
        <dbReference type="EMBL" id="KAJ8043717.1"/>
    </source>
</evidence>
<feature type="chain" id="PRO_5040222799" description="Secreted protein" evidence="2">
    <location>
        <begin position="28"/>
        <end position="107"/>
    </location>
</feature>
<evidence type="ECO:0000313" key="4">
    <source>
        <dbReference type="Proteomes" id="UP001152320"/>
    </source>
</evidence>
<name>A0A9Q1CEN3_HOLLE</name>
<feature type="compositionally biased region" description="Polar residues" evidence="1">
    <location>
        <begin position="80"/>
        <end position="99"/>
    </location>
</feature>
<dbReference type="EMBL" id="JAIZAY010000004">
    <property type="protein sequence ID" value="KAJ8043717.1"/>
    <property type="molecule type" value="Genomic_DNA"/>
</dbReference>
<feature type="compositionally biased region" description="Polar residues" evidence="1">
    <location>
        <begin position="52"/>
        <end position="72"/>
    </location>
</feature>
<comment type="caution">
    <text evidence="3">The sequence shown here is derived from an EMBL/GenBank/DDBJ whole genome shotgun (WGS) entry which is preliminary data.</text>
</comment>
<evidence type="ECO:0000256" key="1">
    <source>
        <dbReference type="SAM" id="MobiDB-lite"/>
    </source>
</evidence>
<keyword evidence="4" id="KW-1185">Reference proteome</keyword>
<gene>
    <name evidence="3" type="ORF">HOLleu_10928</name>
</gene>
<protein>
    <recommendedName>
        <fullName evidence="5">Secreted protein</fullName>
    </recommendedName>
</protein>
<feature type="region of interest" description="Disordered" evidence="1">
    <location>
        <begin position="52"/>
        <end position="107"/>
    </location>
</feature>
<dbReference type="AlphaFoldDB" id="A0A9Q1CEN3"/>
<organism evidence="3 4">
    <name type="scientific">Holothuria leucospilota</name>
    <name type="common">Black long sea cucumber</name>
    <name type="synonym">Mertensiothuria leucospilota</name>
    <dbReference type="NCBI Taxonomy" id="206669"/>
    <lineage>
        <taxon>Eukaryota</taxon>
        <taxon>Metazoa</taxon>
        <taxon>Echinodermata</taxon>
        <taxon>Eleutherozoa</taxon>
        <taxon>Echinozoa</taxon>
        <taxon>Holothuroidea</taxon>
        <taxon>Aspidochirotacea</taxon>
        <taxon>Aspidochirotida</taxon>
        <taxon>Holothuriidae</taxon>
        <taxon>Holothuria</taxon>
    </lineage>
</organism>
<sequence>MTLKLGFIFTLAFSLLIPNLMVTVGSSEVLSIANPCTAMILWQPPLTNFTTDSRLTEDAASSTTTGASQMDLTENETEADSQPSGVDIASASSKWTENSVSDDDMDL</sequence>
<keyword evidence="2" id="KW-0732">Signal</keyword>
<feature type="signal peptide" evidence="2">
    <location>
        <begin position="1"/>
        <end position="27"/>
    </location>
</feature>
<dbReference type="Proteomes" id="UP001152320">
    <property type="component" value="Chromosome 4"/>
</dbReference>
<evidence type="ECO:0008006" key="5">
    <source>
        <dbReference type="Google" id="ProtNLM"/>
    </source>
</evidence>